<evidence type="ECO:0000256" key="6">
    <source>
        <dbReference type="PROSITE-ProRule" id="PRU01002"/>
    </source>
</evidence>
<dbReference type="SUPFAM" id="SSF51197">
    <property type="entry name" value="Clavaminate synthase-like"/>
    <property type="match status" value="1"/>
</dbReference>
<sequence length="1043" mass="118803">MGKKSAAATGEEEDVPPDNLRCGRTDGRQWRCRRRVKDNLKLCEVHYLQGRHRQYKEKVPESLKLQRNKRKSHSPPSSPPSSPANNVEIRARKDSKIALLAKKKRKLSDGTSEALVVQKKNKNKKRKNKNKGLRSGDDKHLELIRMVLTREVEKRKKRNKKNDDDEEDEECSEGGELRRELPNGVMAISTASTANGFNGNVGSHFDVKVAADSNSKAFAVTPRYFRSKNVDRVPVGRLQVVQYGQGLKKKGKGKKKRCHWCQKSNSQNLIKCSSCNKEFFCMDCIKQRYFGTENEVKKACPVCRGTCTCKDCLASQYKDSESKEHSADKSRVGRILHLHYLLCMLLPVLKQISEYQDTQLETEARIKGIEASDIHIRQVEFGFNEKNFCNHCKTPILDLNRSCPSCLYSLCLNCFQELSQGSISGESMLKLPIKTKTCAAREKENADEKAISSCNITHCNGTDNVSFPSTELGGCGHSHRDLRYIFPSSLIKEMELKAEEIICSYELPETPDKSSKCSMCSDTDHKTKRHKQLQEAALRGDSNDNCLFNPTVSDINGDNFEHFQKHWGKGHPVVVQDVLRKTSNLSWDPLIMFCSYLERSITRYESDKDLLESCLDWCEVEINIRQSFSGSLKCRPCENTCHEMLKLKGLLSSQLFKEQFPGHFSEVIDALPIQEYMNPMSGLLNLAASLPLQSTKHDIGPYVHISYGCADKEADSVTKLCYDSYDVVNIMAHTTDVPLSTEQLSKIRRLLKKHKALCRRDSSKITAEQQQEEKVKETLPPHVEEVEQKGSQRVAKEVDFLRRVNRTSFVSTHTEKATTGSIENSFSQDRECDLSDSDSEPTVLHGLSTGRNPRNLFESSKDKNKLSAEHSGAQWDVFRRQDVPKLMEYLIRHCDEFTHNYDNDKVMVHPILDQSIFLDKNHKIRLKEEFQVEPWTFKQHVGEAVVIPAGCPYQIRNPKECMKKNVPSFSPLFYNLQCCVHVVLEFVSPENVSECIQLIDEVRLLPADHKAKVETLQVKKMVLHSMNTAIKEMHELTNKPAKT</sequence>
<dbReference type="SMART" id="SM00558">
    <property type="entry name" value="JmjC"/>
    <property type="match status" value="1"/>
</dbReference>
<dbReference type="GO" id="GO:0006357">
    <property type="term" value="P:regulation of transcription by RNA polymerase II"/>
    <property type="evidence" value="ECO:0007669"/>
    <property type="project" value="TreeGrafter"/>
</dbReference>
<dbReference type="GO" id="GO:0000785">
    <property type="term" value="C:chromatin"/>
    <property type="evidence" value="ECO:0007669"/>
    <property type="project" value="TreeGrafter"/>
</dbReference>
<feature type="compositionally biased region" description="Basic residues" evidence="7">
    <location>
        <begin position="119"/>
        <end position="132"/>
    </location>
</feature>
<evidence type="ECO:0000313" key="11">
    <source>
        <dbReference type="EMBL" id="RYR65796.1"/>
    </source>
</evidence>
<dbReference type="PROSITE" id="PS50089">
    <property type="entry name" value="ZF_RING_2"/>
    <property type="match status" value="1"/>
</dbReference>
<accession>A0A445DRJ5</accession>
<keyword evidence="4" id="KW-0539">Nucleus</keyword>
<dbReference type="PANTHER" id="PTHR12549:SF42">
    <property type="entry name" value="LYSINE-SPECIFIC DEMETHYLASE JMJ28"/>
    <property type="match status" value="1"/>
</dbReference>
<dbReference type="InterPro" id="IPR014977">
    <property type="entry name" value="WRC_dom"/>
</dbReference>
<feature type="domain" description="JmjC" evidence="9">
    <location>
        <begin position="679"/>
        <end position="1003"/>
    </location>
</feature>
<evidence type="ECO:0000256" key="2">
    <source>
        <dbReference type="ARBA" id="ARBA00006801"/>
    </source>
</evidence>
<evidence type="ECO:0000256" key="4">
    <source>
        <dbReference type="ARBA" id="ARBA00023242"/>
    </source>
</evidence>
<dbReference type="PROSITE" id="PS51184">
    <property type="entry name" value="JMJC"/>
    <property type="match status" value="1"/>
</dbReference>
<keyword evidence="3" id="KW-0479">Metal-binding</keyword>
<protein>
    <recommendedName>
        <fullName evidence="13">Lysine-specific demethylase</fullName>
    </recommendedName>
</protein>
<dbReference type="STRING" id="3818.A0A445DRJ5"/>
<dbReference type="InterPro" id="IPR045109">
    <property type="entry name" value="LSDs-like"/>
</dbReference>
<feature type="compositionally biased region" description="Polar residues" evidence="7">
    <location>
        <begin position="814"/>
        <end position="827"/>
    </location>
</feature>
<name>A0A445DRJ5_ARAHY</name>
<dbReference type="InterPro" id="IPR001841">
    <property type="entry name" value="Znf_RING"/>
</dbReference>
<dbReference type="GO" id="GO:0003712">
    <property type="term" value="F:transcription coregulator activity"/>
    <property type="evidence" value="ECO:0007669"/>
    <property type="project" value="TreeGrafter"/>
</dbReference>
<dbReference type="GO" id="GO:0008270">
    <property type="term" value="F:zinc ion binding"/>
    <property type="evidence" value="ECO:0007669"/>
    <property type="project" value="UniProtKB-KW"/>
</dbReference>
<feature type="compositionally biased region" description="Acidic residues" evidence="7">
    <location>
        <begin position="164"/>
        <end position="173"/>
    </location>
</feature>
<reference evidence="11 12" key="1">
    <citation type="submission" date="2019-01" db="EMBL/GenBank/DDBJ databases">
        <title>Sequencing of cultivated peanut Arachis hypogaea provides insights into genome evolution and oil improvement.</title>
        <authorList>
            <person name="Chen X."/>
        </authorList>
    </citation>
    <scope>NUCLEOTIDE SEQUENCE [LARGE SCALE GENOMIC DNA]</scope>
    <source>
        <strain evidence="12">cv. Fuhuasheng</strain>
        <tissue evidence="11">Leaves</tissue>
    </source>
</reference>
<keyword evidence="12" id="KW-1185">Reference proteome</keyword>
<comment type="caution">
    <text evidence="11">The sequence shown here is derived from an EMBL/GenBank/DDBJ whole genome shotgun (WGS) entry which is preliminary data.</text>
</comment>
<feature type="region of interest" description="Disordered" evidence="7">
    <location>
        <begin position="814"/>
        <end position="865"/>
    </location>
</feature>
<dbReference type="InterPro" id="IPR003347">
    <property type="entry name" value="JmjC_dom"/>
</dbReference>
<keyword evidence="5" id="KW-0862">Zinc</keyword>
<evidence type="ECO:0000259" key="9">
    <source>
        <dbReference type="PROSITE" id="PS51184"/>
    </source>
</evidence>
<feature type="region of interest" description="Disordered" evidence="7">
    <location>
        <begin position="53"/>
        <end position="140"/>
    </location>
</feature>
<organism evidence="11 12">
    <name type="scientific">Arachis hypogaea</name>
    <name type="common">Peanut</name>
    <dbReference type="NCBI Taxonomy" id="3818"/>
    <lineage>
        <taxon>Eukaryota</taxon>
        <taxon>Viridiplantae</taxon>
        <taxon>Streptophyta</taxon>
        <taxon>Embryophyta</taxon>
        <taxon>Tracheophyta</taxon>
        <taxon>Spermatophyta</taxon>
        <taxon>Magnoliopsida</taxon>
        <taxon>eudicotyledons</taxon>
        <taxon>Gunneridae</taxon>
        <taxon>Pentapetalae</taxon>
        <taxon>rosids</taxon>
        <taxon>fabids</taxon>
        <taxon>Fabales</taxon>
        <taxon>Fabaceae</taxon>
        <taxon>Papilionoideae</taxon>
        <taxon>50 kb inversion clade</taxon>
        <taxon>dalbergioids sensu lato</taxon>
        <taxon>Dalbergieae</taxon>
        <taxon>Pterocarpus clade</taxon>
        <taxon>Arachis</taxon>
    </lineage>
</organism>
<comment type="similarity">
    <text evidence="2">Belongs to the JARID1 histone demethylase family.</text>
</comment>
<dbReference type="GO" id="GO:0032454">
    <property type="term" value="F:histone H3K9 demethylase activity"/>
    <property type="evidence" value="ECO:0007669"/>
    <property type="project" value="InterPro"/>
</dbReference>
<dbReference type="PROSITE" id="PS51667">
    <property type="entry name" value="WRC"/>
    <property type="match status" value="1"/>
</dbReference>
<evidence type="ECO:0000256" key="1">
    <source>
        <dbReference type="ARBA" id="ARBA00004123"/>
    </source>
</evidence>
<dbReference type="GO" id="GO:0000118">
    <property type="term" value="C:histone deacetylase complex"/>
    <property type="evidence" value="ECO:0007669"/>
    <property type="project" value="TreeGrafter"/>
</dbReference>
<comment type="caution">
    <text evidence="6">Lacks conserved residue(s) required for the propagation of feature annotation.</text>
</comment>
<evidence type="ECO:0000313" key="12">
    <source>
        <dbReference type="Proteomes" id="UP000289738"/>
    </source>
</evidence>
<dbReference type="Pfam" id="PF08879">
    <property type="entry name" value="WRC"/>
    <property type="match status" value="1"/>
</dbReference>
<evidence type="ECO:0000256" key="7">
    <source>
        <dbReference type="SAM" id="MobiDB-lite"/>
    </source>
</evidence>
<dbReference type="Pfam" id="PF02373">
    <property type="entry name" value="JmjC"/>
    <property type="match status" value="1"/>
</dbReference>
<keyword evidence="5" id="KW-0863">Zinc-finger</keyword>
<proteinExistence type="inferred from homology"/>
<feature type="domain" description="RING-type" evidence="8">
    <location>
        <begin position="258"/>
        <end position="304"/>
    </location>
</feature>
<evidence type="ECO:0000259" key="10">
    <source>
        <dbReference type="PROSITE" id="PS51667"/>
    </source>
</evidence>
<gene>
    <name evidence="11" type="ORF">Ahy_A03g011717</name>
</gene>
<feature type="domain" description="WRC" evidence="10">
    <location>
        <begin position="16"/>
        <end position="62"/>
    </location>
</feature>
<evidence type="ECO:0000256" key="3">
    <source>
        <dbReference type="ARBA" id="ARBA00022723"/>
    </source>
</evidence>
<evidence type="ECO:0008006" key="13">
    <source>
        <dbReference type="Google" id="ProtNLM"/>
    </source>
</evidence>
<dbReference type="PANTHER" id="PTHR12549">
    <property type="entry name" value="JMJC DOMAIN-CONTAINING HISTONE DEMETHYLATION PROTEIN"/>
    <property type="match status" value="1"/>
</dbReference>
<feature type="region of interest" description="Disordered" evidence="7">
    <location>
        <begin position="153"/>
        <end position="176"/>
    </location>
</feature>
<dbReference type="Proteomes" id="UP000289738">
    <property type="component" value="Chromosome A03"/>
</dbReference>
<evidence type="ECO:0000256" key="5">
    <source>
        <dbReference type="PROSITE-ProRule" id="PRU00175"/>
    </source>
</evidence>
<dbReference type="GO" id="GO:0031490">
    <property type="term" value="F:chromatin DNA binding"/>
    <property type="evidence" value="ECO:0007669"/>
    <property type="project" value="TreeGrafter"/>
</dbReference>
<evidence type="ECO:0000259" key="8">
    <source>
        <dbReference type="PROSITE" id="PS50089"/>
    </source>
</evidence>
<dbReference type="EMBL" id="SDMP01000003">
    <property type="protein sequence ID" value="RYR65796.1"/>
    <property type="molecule type" value="Genomic_DNA"/>
</dbReference>
<dbReference type="AlphaFoldDB" id="A0A445DRJ5"/>
<comment type="subcellular location">
    <subcellularLocation>
        <location evidence="1">Nucleus</location>
    </subcellularLocation>
</comment>
<feature type="region of interest" description="Disordered" evidence="7">
    <location>
        <begin position="1"/>
        <end position="27"/>
    </location>
</feature>
<dbReference type="Gene3D" id="2.60.120.650">
    <property type="entry name" value="Cupin"/>
    <property type="match status" value="1"/>
</dbReference>